<evidence type="ECO:0000313" key="10">
    <source>
        <dbReference type="Proteomes" id="UP000272025"/>
    </source>
</evidence>
<dbReference type="InterPro" id="IPR017901">
    <property type="entry name" value="C-CAP_CF_C-like"/>
</dbReference>
<dbReference type="InterPro" id="IPR031925">
    <property type="entry name" value="TBCC_N"/>
</dbReference>
<evidence type="ECO:0000256" key="4">
    <source>
        <dbReference type="ARBA" id="ARBA00022990"/>
    </source>
</evidence>
<dbReference type="PANTHER" id="PTHR15139:SF0">
    <property type="entry name" value="TUBULIN-SPECIFIC CHAPERONE C"/>
    <property type="match status" value="1"/>
</dbReference>
<sequence length="386" mass="41873">MAPDVIQPVAVAAGPHVVTPLSQDPKEKFYRHFQEEFASIRNRIEDLPSVAVIGGERQDALDAILGSISNLSNEVSDASDYVPAYDQRTYSEAIKLLTEKLNQTTAKLAPRSRFQFKSRSAAAGSDQALGRAADPRLLTTAGRVDATPASPDETADPSSRVEAEDAVSDLPSIKAKDYNKEMAQPSTSRVRMPSFSTAKEIVIFGQTGLHIILPSTASRATSAGRLTDINDCVVDMSMVTASSAPFASLMLNNIRNSLVLAGHVDGPVHITGVSDSIVVVAARQVRIHECKNVDLYLDCSSHPIIEDCSGMRFAPLPPSFENPDDPSKNQWDQVQDFKWLKSEKSPNWSILPEGERIAEDIWVNVVPGKPGKDLSDILDAVGIARR</sequence>
<comment type="similarity">
    <text evidence="2">Belongs to the TBCC family.</text>
</comment>
<dbReference type="SMART" id="SM00673">
    <property type="entry name" value="CARP"/>
    <property type="match status" value="1"/>
</dbReference>
<dbReference type="Pfam" id="PF16752">
    <property type="entry name" value="TBCC_N"/>
    <property type="match status" value="1"/>
</dbReference>
<keyword evidence="3" id="KW-0963">Cytoplasm</keyword>
<dbReference type="AlphaFoldDB" id="A0A3N2PN06"/>
<evidence type="ECO:0000256" key="2">
    <source>
        <dbReference type="ARBA" id="ARBA00008848"/>
    </source>
</evidence>
<name>A0A3N2PN06_SODAK</name>
<evidence type="ECO:0000313" key="9">
    <source>
        <dbReference type="EMBL" id="ROT35810.1"/>
    </source>
</evidence>
<dbReference type="GO" id="GO:0007023">
    <property type="term" value="P:post-chaperonin tubulin folding pathway"/>
    <property type="evidence" value="ECO:0007669"/>
    <property type="project" value="InterPro"/>
</dbReference>
<dbReference type="InterPro" id="IPR012945">
    <property type="entry name" value="Tubulin-bd_cofactor_C_dom"/>
</dbReference>
<comment type="subcellular location">
    <subcellularLocation>
        <location evidence="1">Cytoplasm</location>
    </subcellularLocation>
</comment>
<organism evidence="9 10">
    <name type="scientific">Sodiomyces alkalinus (strain CBS 110278 / VKM F-3762 / F11)</name>
    <name type="common">Alkaliphilic filamentous fungus</name>
    <dbReference type="NCBI Taxonomy" id="1314773"/>
    <lineage>
        <taxon>Eukaryota</taxon>
        <taxon>Fungi</taxon>
        <taxon>Dikarya</taxon>
        <taxon>Ascomycota</taxon>
        <taxon>Pezizomycotina</taxon>
        <taxon>Sordariomycetes</taxon>
        <taxon>Hypocreomycetidae</taxon>
        <taxon>Glomerellales</taxon>
        <taxon>Plectosphaerellaceae</taxon>
        <taxon>Sodiomyces</taxon>
    </lineage>
</organism>
<keyword evidence="4" id="KW-0007">Acetylation</keyword>
<dbReference type="Pfam" id="PF07986">
    <property type="entry name" value="TBCC"/>
    <property type="match status" value="1"/>
</dbReference>
<keyword evidence="10" id="KW-1185">Reference proteome</keyword>
<reference evidence="9 10" key="1">
    <citation type="journal article" date="2018" name="Mol. Ecol.">
        <title>The obligate alkalophilic soda-lake fungus Sodiomyces alkalinus has shifted to a protein diet.</title>
        <authorList>
            <person name="Grum-Grzhimaylo A.A."/>
            <person name="Falkoski D.L."/>
            <person name="van den Heuvel J."/>
            <person name="Valero-Jimenez C.A."/>
            <person name="Min B."/>
            <person name="Choi I.G."/>
            <person name="Lipzen A."/>
            <person name="Daum C.G."/>
            <person name="Aanen D.K."/>
            <person name="Tsang A."/>
            <person name="Henrissat B."/>
            <person name="Bilanenko E.N."/>
            <person name="de Vries R.P."/>
            <person name="van Kan J.A.L."/>
            <person name="Grigoriev I.V."/>
            <person name="Debets A.J.M."/>
        </authorList>
    </citation>
    <scope>NUCLEOTIDE SEQUENCE [LARGE SCALE GENOMIC DNA]</scope>
    <source>
        <strain evidence="9 10">F11</strain>
    </source>
</reference>
<dbReference type="Gene3D" id="1.20.58.1250">
    <property type="entry name" value="Tubulin Binding Cofactor C, N-terminal domain"/>
    <property type="match status" value="1"/>
</dbReference>
<dbReference type="GO" id="GO:0007021">
    <property type="term" value="P:tubulin complex assembly"/>
    <property type="evidence" value="ECO:0007669"/>
    <property type="project" value="TreeGrafter"/>
</dbReference>
<dbReference type="GO" id="GO:0005737">
    <property type="term" value="C:cytoplasm"/>
    <property type="evidence" value="ECO:0007669"/>
    <property type="project" value="UniProtKB-SubCell"/>
</dbReference>
<dbReference type="PANTHER" id="PTHR15139">
    <property type="entry name" value="TUBULIN FOLDING COFACTOR C"/>
    <property type="match status" value="1"/>
</dbReference>
<proteinExistence type="inferred from homology"/>
<evidence type="ECO:0000256" key="7">
    <source>
        <dbReference type="SAM" id="MobiDB-lite"/>
    </source>
</evidence>
<dbReference type="PROSITE" id="PS51329">
    <property type="entry name" value="C_CAP_COFACTOR_C"/>
    <property type="match status" value="1"/>
</dbReference>
<protein>
    <submittedName>
        <fullName evidence="9">Tubulin binding cofactor C</fullName>
    </submittedName>
</protein>
<evidence type="ECO:0000256" key="6">
    <source>
        <dbReference type="ARBA" id="ARBA00026055"/>
    </source>
</evidence>
<dbReference type="InterPro" id="IPR027684">
    <property type="entry name" value="TBCC"/>
</dbReference>
<comment type="subunit">
    <text evidence="6">Supercomplex made of cofactors A to E. Cofactors A and D function by capturing and stabilizing tubulin in a quasi-native conformation. Cofactor E binds to the cofactor D-tubulin complex; interaction with cofactor C then causes the release of tubulin polypeptides that are committed to the native state.</text>
</comment>
<evidence type="ECO:0000256" key="5">
    <source>
        <dbReference type="ARBA" id="ARBA00023186"/>
    </source>
</evidence>
<dbReference type="InterPro" id="IPR016098">
    <property type="entry name" value="CAP/MinC_C"/>
</dbReference>
<dbReference type="OrthoDB" id="194775at2759"/>
<dbReference type="GO" id="GO:0015631">
    <property type="term" value="F:tubulin binding"/>
    <property type="evidence" value="ECO:0007669"/>
    <property type="project" value="InterPro"/>
</dbReference>
<dbReference type="Gene3D" id="2.160.20.70">
    <property type="match status" value="1"/>
</dbReference>
<dbReference type="GeneID" id="39579105"/>
<evidence type="ECO:0000256" key="1">
    <source>
        <dbReference type="ARBA" id="ARBA00004496"/>
    </source>
</evidence>
<dbReference type="STRING" id="1314773.A0A3N2PN06"/>
<dbReference type="RefSeq" id="XP_028463616.1">
    <property type="nucleotide sequence ID" value="XM_028610627.1"/>
</dbReference>
<gene>
    <name evidence="9" type="ORF">SODALDRAFT_328202</name>
</gene>
<evidence type="ECO:0000256" key="3">
    <source>
        <dbReference type="ARBA" id="ARBA00022490"/>
    </source>
</evidence>
<keyword evidence="5" id="KW-0143">Chaperone</keyword>
<feature type="domain" description="C-CAP/cofactor C-like" evidence="8">
    <location>
        <begin position="214"/>
        <end position="339"/>
    </location>
</feature>
<feature type="region of interest" description="Disordered" evidence="7">
    <location>
        <begin position="125"/>
        <end position="167"/>
    </location>
</feature>
<dbReference type="Proteomes" id="UP000272025">
    <property type="component" value="Unassembled WGS sequence"/>
</dbReference>
<evidence type="ECO:0000259" key="8">
    <source>
        <dbReference type="PROSITE" id="PS51329"/>
    </source>
</evidence>
<dbReference type="InterPro" id="IPR006599">
    <property type="entry name" value="CARP_motif"/>
</dbReference>
<dbReference type="EMBL" id="ML119060">
    <property type="protein sequence ID" value="ROT35810.1"/>
    <property type="molecule type" value="Genomic_DNA"/>
</dbReference>
<dbReference type="InterPro" id="IPR038397">
    <property type="entry name" value="TBCC_N_sf"/>
</dbReference>
<accession>A0A3N2PN06</accession>